<gene>
    <name evidence="2" type="ordered locus">AM1_4963</name>
</gene>
<dbReference type="Proteomes" id="UP000000268">
    <property type="component" value="Chromosome"/>
</dbReference>
<keyword evidence="3" id="KW-1185">Reference proteome</keyword>
<evidence type="ECO:0000256" key="1">
    <source>
        <dbReference type="SAM" id="MobiDB-lite"/>
    </source>
</evidence>
<feature type="compositionally biased region" description="Polar residues" evidence="1">
    <location>
        <begin position="455"/>
        <end position="482"/>
    </location>
</feature>
<proteinExistence type="predicted"/>
<reference evidence="2 3" key="1">
    <citation type="journal article" date="2008" name="Proc. Natl. Acad. Sci. U.S.A.">
        <title>Niche adaptation and genome expansion in the chlorophyll d-producing cyanobacterium Acaryochloris marina.</title>
        <authorList>
            <person name="Swingley W.D."/>
            <person name="Chen M."/>
            <person name="Cheung P.C."/>
            <person name="Conrad A.L."/>
            <person name="Dejesa L.C."/>
            <person name="Hao J."/>
            <person name="Honchak B.M."/>
            <person name="Karbach L.E."/>
            <person name="Kurdoglu A."/>
            <person name="Lahiri S."/>
            <person name="Mastrian S.D."/>
            <person name="Miyashita H."/>
            <person name="Page L."/>
            <person name="Ramakrishna P."/>
            <person name="Satoh S."/>
            <person name="Sattley W.M."/>
            <person name="Shimada Y."/>
            <person name="Taylor H.L."/>
            <person name="Tomo T."/>
            <person name="Tsuchiya T."/>
            <person name="Wang Z.T."/>
            <person name="Raymond J."/>
            <person name="Mimuro M."/>
            <person name="Blankenship R.E."/>
            <person name="Touchman J.W."/>
        </authorList>
    </citation>
    <scope>NUCLEOTIDE SEQUENCE [LARGE SCALE GENOMIC DNA]</scope>
    <source>
        <strain evidence="3">MBIC 11017</strain>
    </source>
</reference>
<evidence type="ECO:0000313" key="2">
    <source>
        <dbReference type="EMBL" id="ABW29934.1"/>
    </source>
</evidence>
<sequence length="650" mass="73447">MPSASTKPLGAVLQQAGLISVAQVSLALQEQTINQHRLGDLLCEHGWLKEPTADFFAEQWPTLFHDPDPLPLEQYLRQAHLLTDTQIDYLLEQQNLTQLKFGVLAVANGWIKLQTINFFLTHLQGTPQSQPSETDQAINFDTPEYWQHQREYLLENELANPYSLLQIYEQILTHYDIPFTGDLEQTALLNLGLVTLRHNRLIIAHPLFRSVFNAEWIQRERNRLHPYDKIRLQFLNLSKAGAYPYRLLEAILTWTNNHSVLNQKVAHLVRTSSFVEAGEESVVVEQLVQSQIIHNWRSGFATKHLSSIEEQVLQNPNCDPIDLLTYYQVVWHQLQAPSIQGEEEAELLRLGLLIQDGQQVKVANQIYRLVFDQTWLEQHISHILNPLPLDKEDSTPAATVPEEVPLHSEHLSGVKHSVGPIRRSWKLIGILLLSGLGIGSAIWAVSRHRQLQTELASSPEQDVQIPANQPSISPESPVPSTQIEERPSASPKSTPTPIESTPPNASGGVVLLAENSRVPVFSVGVTDTDIQAALGPPTLKSPGYWPNSYGLLYKNLHPHQADFGFLLDADTQRLRQTEAAFAQSAGLDTLRLALQGMLKDRPPVEVMEQLTLIYQRQAREYEFQVGELKGIIQRNEKDRIYIGVWDADFH</sequence>
<evidence type="ECO:0000313" key="3">
    <source>
        <dbReference type="Proteomes" id="UP000000268"/>
    </source>
</evidence>
<dbReference type="eggNOG" id="COG0457">
    <property type="taxonomic scope" value="Bacteria"/>
</dbReference>
<dbReference type="SUPFAM" id="SSF160246">
    <property type="entry name" value="EspE N-terminal domain-like"/>
    <property type="match status" value="2"/>
</dbReference>
<protein>
    <submittedName>
        <fullName evidence="2">Conserved domain protein</fullName>
    </submittedName>
</protein>
<dbReference type="STRING" id="329726.AM1_4963"/>
<dbReference type="HOGENOM" id="CLU_421291_0_0_3"/>
<dbReference type="EMBL" id="CP000828">
    <property type="protein sequence ID" value="ABW29934.1"/>
    <property type="molecule type" value="Genomic_DNA"/>
</dbReference>
<dbReference type="InterPro" id="IPR037257">
    <property type="entry name" value="T2SS_E_N_sf"/>
</dbReference>
<dbReference type="RefSeq" id="WP_012165207.1">
    <property type="nucleotide sequence ID" value="NC_009925.1"/>
</dbReference>
<dbReference type="OrthoDB" id="568586at2"/>
<accession>B0C4Q1</accession>
<organism evidence="2 3">
    <name type="scientific">Acaryochloris marina (strain MBIC 11017)</name>
    <dbReference type="NCBI Taxonomy" id="329726"/>
    <lineage>
        <taxon>Bacteria</taxon>
        <taxon>Bacillati</taxon>
        <taxon>Cyanobacteriota</taxon>
        <taxon>Cyanophyceae</taxon>
        <taxon>Acaryochloridales</taxon>
        <taxon>Acaryochloridaceae</taxon>
        <taxon>Acaryochloris</taxon>
    </lineage>
</organism>
<feature type="compositionally biased region" description="Polar residues" evidence="1">
    <location>
        <begin position="490"/>
        <end position="504"/>
    </location>
</feature>
<name>B0C4Q1_ACAM1</name>
<feature type="region of interest" description="Disordered" evidence="1">
    <location>
        <begin position="455"/>
        <end position="508"/>
    </location>
</feature>
<dbReference type="AlphaFoldDB" id="B0C4Q1"/>
<dbReference type="eggNOG" id="COG0515">
    <property type="taxonomic scope" value="Bacteria"/>
</dbReference>
<dbReference type="KEGG" id="amr:AM1_4963"/>